<proteinExistence type="inferred from homology"/>
<evidence type="ECO:0000256" key="3">
    <source>
        <dbReference type="ARBA" id="ARBA00022723"/>
    </source>
</evidence>
<dbReference type="PROSITE" id="PS00333">
    <property type="entry name" value="DNA_LIGASE_A2"/>
    <property type="match status" value="1"/>
</dbReference>
<dbReference type="OrthoDB" id="151490at2759"/>
<feature type="non-terminal residue" evidence="11">
    <location>
        <position position="468"/>
    </location>
</feature>
<dbReference type="InterPro" id="IPR012308">
    <property type="entry name" value="DNA_ligase_ATP-dep_N"/>
</dbReference>
<dbReference type="GO" id="GO:0005958">
    <property type="term" value="C:DNA-dependent protein kinase-DNA ligase 4 complex"/>
    <property type="evidence" value="ECO:0007669"/>
    <property type="project" value="TreeGrafter"/>
</dbReference>
<comment type="catalytic activity">
    <reaction evidence="8">
        <text>ATP + (deoxyribonucleotide)n-3'-hydroxyl + 5'-phospho-(deoxyribonucleotide)m = (deoxyribonucleotide)n+m + AMP + diphosphate.</text>
        <dbReference type="EC" id="6.5.1.1"/>
    </reaction>
</comment>
<evidence type="ECO:0000313" key="11">
    <source>
        <dbReference type="EMBL" id="CAG7733646.1"/>
    </source>
</evidence>
<dbReference type="PROSITE" id="PS50160">
    <property type="entry name" value="DNA_LIGASE_A3"/>
    <property type="match status" value="1"/>
</dbReference>
<dbReference type="PANTHER" id="PTHR45997">
    <property type="entry name" value="DNA LIGASE 4"/>
    <property type="match status" value="1"/>
</dbReference>
<evidence type="ECO:0000256" key="4">
    <source>
        <dbReference type="ARBA" id="ARBA00022763"/>
    </source>
</evidence>
<evidence type="ECO:0000256" key="6">
    <source>
        <dbReference type="ARBA" id="ARBA00023204"/>
    </source>
</evidence>
<keyword evidence="3" id="KW-0479">Metal-binding</keyword>
<dbReference type="InterPro" id="IPR000977">
    <property type="entry name" value="DNA_ligase_ATP-dep"/>
</dbReference>
<accession>A0A8J2KXG3</accession>
<dbReference type="AlphaFoldDB" id="A0A8J2KXG3"/>
<feature type="non-terminal residue" evidence="11">
    <location>
        <position position="1"/>
    </location>
</feature>
<feature type="domain" description="ATP-dependent DNA ligase family profile" evidence="10">
    <location>
        <begin position="321"/>
        <end position="451"/>
    </location>
</feature>
<dbReference type="GO" id="GO:0032807">
    <property type="term" value="C:DNA ligase IV complex"/>
    <property type="evidence" value="ECO:0007669"/>
    <property type="project" value="TreeGrafter"/>
</dbReference>
<evidence type="ECO:0000256" key="7">
    <source>
        <dbReference type="ARBA" id="ARBA00023242"/>
    </source>
</evidence>
<comment type="caution">
    <text evidence="11">The sequence shown here is derived from an EMBL/GenBank/DDBJ whole genome shotgun (WGS) entry which is preliminary data.</text>
</comment>
<evidence type="ECO:0000256" key="2">
    <source>
        <dbReference type="ARBA" id="ARBA00012727"/>
    </source>
</evidence>
<reference evidence="11" key="1">
    <citation type="submission" date="2021-06" db="EMBL/GenBank/DDBJ databases">
        <authorList>
            <person name="Hodson N. C."/>
            <person name="Mongue J. A."/>
            <person name="Jaron S. K."/>
        </authorList>
    </citation>
    <scope>NUCLEOTIDE SEQUENCE</scope>
</reference>
<keyword evidence="5" id="KW-0460">Magnesium</keyword>
<dbReference type="GO" id="GO:0005524">
    <property type="term" value="F:ATP binding"/>
    <property type="evidence" value="ECO:0007669"/>
    <property type="project" value="InterPro"/>
</dbReference>
<comment type="similarity">
    <text evidence="1 9">Belongs to the ATP-dependent DNA ligase family.</text>
</comment>
<evidence type="ECO:0000313" key="12">
    <source>
        <dbReference type="Proteomes" id="UP000708208"/>
    </source>
</evidence>
<dbReference type="GO" id="GO:0003910">
    <property type="term" value="F:DNA ligase (ATP) activity"/>
    <property type="evidence" value="ECO:0007669"/>
    <property type="project" value="UniProtKB-EC"/>
</dbReference>
<dbReference type="Pfam" id="PF01068">
    <property type="entry name" value="DNA_ligase_A_M"/>
    <property type="match status" value="1"/>
</dbReference>
<dbReference type="EC" id="6.5.1.1" evidence="2"/>
<evidence type="ECO:0000256" key="5">
    <source>
        <dbReference type="ARBA" id="ARBA00022842"/>
    </source>
</evidence>
<dbReference type="GO" id="GO:0003677">
    <property type="term" value="F:DNA binding"/>
    <property type="evidence" value="ECO:0007669"/>
    <property type="project" value="InterPro"/>
</dbReference>
<evidence type="ECO:0000256" key="9">
    <source>
        <dbReference type="RuleBase" id="RU004196"/>
    </source>
</evidence>
<dbReference type="GO" id="GO:0006310">
    <property type="term" value="P:DNA recombination"/>
    <property type="evidence" value="ECO:0007669"/>
    <property type="project" value="InterPro"/>
</dbReference>
<protein>
    <recommendedName>
        <fullName evidence="2">DNA ligase (ATP)</fullName>
        <ecNumber evidence="2">6.5.1.1</ecNumber>
    </recommendedName>
</protein>
<keyword evidence="7" id="KW-0539">Nucleus</keyword>
<dbReference type="Proteomes" id="UP000708208">
    <property type="component" value="Unassembled WGS sequence"/>
</dbReference>
<dbReference type="GO" id="GO:0071897">
    <property type="term" value="P:DNA biosynthetic process"/>
    <property type="evidence" value="ECO:0007669"/>
    <property type="project" value="InterPro"/>
</dbReference>
<organism evidence="11 12">
    <name type="scientific">Allacma fusca</name>
    <dbReference type="NCBI Taxonomy" id="39272"/>
    <lineage>
        <taxon>Eukaryota</taxon>
        <taxon>Metazoa</taxon>
        <taxon>Ecdysozoa</taxon>
        <taxon>Arthropoda</taxon>
        <taxon>Hexapoda</taxon>
        <taxon>Collembola</taxon>
        <taxon>Symphypleona</taxon>
        <taxon>Sminthuridae</taxon>
        <taxon>Allacma</taxon>
    </lineage>
</organism>
<keyword evidence="4" id="KW-0227">DNA damage</keyword>
<dbReference type="InterPro" id="IPR044125">
    <property type="entry name" value="Adenylation_DNA_ligase_IV"/>
</dbReference>
<dbReference type="Pfam" id="PF04675">
    <property type="entry name" value="DNA_ligase_A_N"/>
    <property type="match status" value="1"/>
</dbReference>
<gene>
    <name evidence="11" type="ORF">AFUS01_LOCUS22077</name>
</gene>
<dbReference type="PANTHER" id="PTHR45997:SF1">
    <property type="entry name" value="DNA LIGASE 4"/>
    <property type="match status" value="1"/>
</dbReference>
<dbReference type="InterPro" id="IPR016059">
    <property type="entry name" value="DNA_ligase_ATP-dep_CS"/>
</dbReference>
<name>A0A8J2KXG3_9HEXA</name>
<dbReference type="GO" id="GO:0006297">
    <property type="term" value="P:nucleotide-excision repair, DNA gap filling"/>
    <property type="evidence" value="ECO:0007669"/>
    <property type="project" value="TreeGrafter"/>
</dbReference>
<keyword evidence="12" id="KW-1185">Reference proteome</keyword>
<evidence type="ECO:0000259" key="10">
    <source>
        <dbReference type="PROSITE" id="PS50160"/>
    </source>
</evidence>
<dbReference type="EMBL" id="CAJVCH010252946">
    <property type="protein sequence ID" value="CAG7733646.1"/>
    <property type="molecule type" value="Genomic_DNA"/>
</dbReference>
<evidence type="ECO:0000256" key="8">
    <source>
        <dbReference type="ARBA" id="ARBA00034003"/>
    </source>
</evidence>
<dbReference type="GO" id="GO:0006303">
    <property type="term" value="P:double-strand break repair via nonhomologous end joining"/>
    <property type="evidence" value="ECO:0007669"/>
    <property type="project" value="TreeGrafter"/>
</dbReference>
<dbReference type="CDD" id="cd07903">
    <property type="entry name" value="Adenylation_DNA_ligase_IV"/>
    <property type="match status" value="1"/>
</dbReference>
<keyword evidence="6" id="KW-0234">DNA repair</keyword>
<dbReference type="NCBIfam" id="TIGR00574">
    <property type="entry name" value="dnl1"/>
    <property type="match status" value="1"/>
</dbReference>
<evidence type="ECO:0000256" key="1">
    <source>
        <dbReference type="ARBA" id="ARBA00007572"/>
    </source>
</evidence>
<dbReference type="InterPro" id="IPR012310">
    <property type="entry name" value="DNA_ligase_ATP-dep_cent"/>
</dbReference>
<sequence length="468" mass="52888">KFCGLQNDSIFSLARIFLPTEDKKRRAYNLKGHSLARIFARTLGLDKNSVDGKKLLEYKNPQLSSVAGDLGNVVYSVLQSRFGSSGKSPSISELHDVLDQLAKSPENDVNMEVQRKILQAFIPRLSPLEGKWLTRILLKHLGLGLTTKQIFACIHPQAQELYGRTGSLEAVCIQLNDPGAQIDDTSLQLFQPFKPMLCARLNSMEATPKPKSSRIEPVTLPSPPFLLETKWDGERFQIHYDSSQPPNNCFRYFSRNGYDFTSNFNLTLTPRLKQCIKSCESFIVDGEMMAWKKSSGTFTQKGSNIDVKKMRPDNPNHCPAFVAYDIVYFNGESLLKRPLKSRMEILMKQTLVLEPKDGTVYLSEQRIAQSKEQVMEALNEAVDDLQEGLVVKDLQSSYEIGKRQNSWLKIKPEFFSEYSLTDLDLVILGGYYTESIRKTATISHFLVGLLDNSQGEKEVFYPLARVGS</sequence>
<dbReference type="GO" id="GO:0046872">
    <property type="term" value="F:metal ion binding"/>
    <property type="evidence" value="ECO:0007669"/>
    <property type="project" value="UniProtKB-KW"/>
</dbReference>
<dbReference type="InterPro" id="IPR029710">
    <property type="entry name" value="LIG4"/>
</dbReference>